<dbReference type="GO" id="GO:0015562">
    <property type="term" value="F:efflux transmembrane transporter activity"/>
    <property type="evidence" value="ECO:0007669"/>
    <property type="project" value="InterPro"/>
</dbReference>
<dbReference type="PANTHER" id="PTHR30203">
    <property type="entry name" value="OUTER MEMBRANE CATION EFFLUX PROTEIN"/>
    <property type="match status" value="1"/>
</dbReference>
<sequence>MSIKNLIKPLFKRTVARSVNSFSGVLLETMVLTAMAIPVWVHAAPKQNLNLQQSIQKVKAYQASQGLWDAQHEIVAANKKQAKLWINPSLSIDQTGFKSKQDKELNIAVSQKLDIFGERNAKKKLAEISSEQSNLQQRIYQAELELVVKYLWSQLAIAEVERDVVFAQLQTSLENLQAAEKRYLAGNLAQVDLDRVKITHSENQRIFNQAELQLQIAQRDLSQLWGESSLEISAEQSSGAIWPLETAQTVQQYLSDNFSEKSLALQIAESKANVDFLKAQARPNPTLSAGVKRTSSQDNRSENELLLGVEIPLNIFNRNQYSIHIAKAKQDLLDRQQAFYQQQNRLKVNNTLYELEKLSEQFQQVQKVQLPLVTGVQHKTLEGFKAGKFAVSDVQQATQQLQEIRLRRVQILKDAWEKAIRVESMSIGISPEKITAKDALNQINEKLGQNIQALPVIGGE</sequence>
<proteinExistence type="predicted"/>
<dbReference type="Proteomes" id="UP000245974">
    <property type="component" value="Unassembled WGS sequence"/>
</dbReference>
<dbReference type="InterPro" id="IPR010131">
    <property type="entry name" value="MdtP/NodT-like"/>
</dbReference>
<dbReference type="OrthoDB" id="6716807at2"/>
<keyword evidence="2" id="KW-0472">Membrane</keyword>
<evidence type="ECO:0000313" key="3">
    <source>
        <dbReference type="EMBL" id="SPL71057.1"/>
    </source>
</evidence>
<organism evidence="3 4">
    <name type="scientific">Acinetobacter stercoris</name>
    <dbReference type="NCBI Taxonomy" id="2126983"/>
    <lineage>
        <taxon>Bacteria</taxon>
        <taxon>Pseudomonadati</taxon>
        <taxon>Pseudomonadota</taxon>
        <taxon>Gammaproteobacteria</taxon>
        <taxon>Moraxellales</taxon>
        <taxon>Moraxellaceae</taxon>
        <taxon>Acinetobacter</taxon>
    </lineage>
</organism>
<keyword evidence="1" id="KW-0175">Coiled coil</keyword>
<evidence type="ECO:0000256" key="1">
    <source>
        <dbReference type="SAM" id="Coils"/>
    </source>
</evidence>
<evidence type="ECO:0000256" key="2">
    <source>
        <dbReference type="SAM" id="Phobius"/>
    </source>
</evidence>
<accession>A0A2U3N050</accession>
<dbReference type="SUPFAM" id="SSF56954">
    <property type="entry name" value="Outer membrane efflux proteins (OEP)"/>
    <property type="match status" value="1"/>
</dbReference>
<reference evidence="4" key="1">
    <citation type="submission" date="2018-03" db="EMBL/GenBank/DDBJ databases">
        <authorList>
            <person name="Blom J."/>
        </authorList>
    </citation>
    <scope>NUCLEOTIDE SEQUENCE [LARGE SCALE GENOMIC DNA]</scope>
    <source>
        <strain evidence="4">KPC-SM-21</strain>
    </source>
</reference>
<keyword evidence="4" id="KW-1185">Reference proteome</keyword>
<dbReference type="InParanoid" id="A0A2U3N050"/>
<gene>
    <name evidence="3" type="primary">czcC</name>
    <name evidence="3" type="ORF">KPC_2235</name>
</gene>
<dbReference type="Gene3D" id="1.20.1600.10">
    <property type="entry name" value="Outer membrane efflux proteins (OEP)"/>
    <property type="match status" value="1"/>
</dbReference>
<dbReference type="EMBL" id="OOGT01000101">
    <property type="protein sequence ID" value="SPL71057.1"/>
    <property type="molecule type" value="Genomic_DNA"/>
</dbReference>
<dbReference type="AlphaFoldDB" id="A0A2U3N050"/>
<dbReference type="PANTHER" id="PTHR30203:SF24">
    <property type="entry name" value="BLR4935 PROTEIN"/>
    <property type="match status" value="1"/>
</dbReference>
<protein>
    <submittedName>
        <fullName evidence="3">Cobalt-zinc-cadmium resistance protein CzcC</fullName>
    </submittedName>
</protein>
<dbReference type="RefSeq" id="WP_121974504.1">
    <property type="nucleotide sequence ID" value="NZ_OOGT01000101.1"/>
</dbReference>
<evidence type="ECO:0000313" key="4">
    <source>
        <dbReference type="Proteomes" id="UP000245974"/>
    </source>
</evidence>
<feature type="transmembrane region" description="Helical" evidence="2">
    <location>
        <begin position="21"/>
        <end position="41"/>
    </location>
</feature>
<name>A0A2U3N050_9GAMM</name>
<keyword evidence="2" id="KW-1133">Transmembrane helix</keyword>
<feature type="coiled-coil region" evidence="1">
    <location>
        <begin position="118"/>
        <end position="145"/>
    </location>
</feature>
<keyword evidence="2" id="KW-0812">Transmembrane</keyword>